<accession>A0ABD3WN72</accession>
<evidence type="ECO:0000256" key="1">
    <source>
        <dbReference type="ARBA" id="ARBA00010134"/>
    </source>
</evidence>
<dbReference type="Gene3D" id="3.40.50.1460">
    <property type="match status" value="1"/>
</dbReference>
<feature type="domain" description="Caspase family p10" evidence="4">
    <location>
        <begin position="578"/>
        <end position="665"/>
    </location>
</feature>
<feature type="domain" description="Caspase family p20" evidence="5">
    <location>
        <begin position="367"/>
        <end position="501"/>
    </location>
</feature>
<sequence>MSEHKKPEMESGQWNLDDGIGDKYILKSIANVSEENPIHDLKANTSDQKITFFTCVEANINSSNMHGNDHTIFLEALEIDQRTVPEYNENTQLMTSGVCYNKEIISVNYDGVISEDDYKDTITDNNEQDDGVISGDDVNDTSTDNNKQDDSVVSGDDVNDKIADDHEQDDRVVSKDYGNDKITEDQERDDGVVLGDDDNETVDEDDDNETVAEDDDNETVAEDFDSVNTFFVTDEDDMGIKNLFSCIRKRAKIKDTTSYRTLTNGKEKKPPIDPFRQTRSKLLARTNEHVFFSHPPSRTIKACGVHNSGIIGASTDTTMQSGKTYSGNIHTGNVHFENLGGREHIVNNRHVANIGTDSDQYDFSHPRRGYAVLIVNQNFSRLDARDGAEVDVENTTMVLERLGFIIKNEKVFNLDKQSALTVLRDAKYADHSKMDSFAFIISSHGKKIVNPRNGKKEHAVYFSDDRYIFTNDILEMFSDENCPSLKGKPKLFFIQACRGTNTDSGVEIITVDGRNKNHIGVHNISHHGGKNLERVPHDPRMNPESNPHLCRAQMVDDMDAKGFEDISDERPLEYCNNDCLVMYAIPSGYFAWRSNMDGSWMLHYLWEEVKNYNFRKPCSFLKILTAVNRKMANRETHVPLNIERSGKKAIPVIIHQLDKDIVFQEKKPQVNGFAMAYAI</sequence>
<proteinExistence type="inferred from homology"/>
<evidence type="ECO:0000313" key="6">
    <source>
        <dbReference type="EMBL" id="KAL3875435.1"/>
    </source>
</evidence>
<dbReference type="PROSITE" id="PS50208">
    <property type="entry name" value="CASPASE_P20"/>
    <property type="match status" value="1"/>
</dbReference>
<evidence type="ECO:0000256" key="2">
    <source>
        <dbReference type="RuleBase" id="RU003971"/>
    </source>
</evidence>
<dbReference type="Proteomes" id="UP001634394">
    <property type="component" value="Unassembled WGS sequence"/>
</dbReference>
<evidence type="ECO:0000259" key="4">
    <source>
        <dbReference type="PROSITE" id="PS50207"/>
    </source>
</evidence>
<dbReference type="InterPro" id="IPR011600">
    <property type="entry name" value="Pept_C14_caspase"/>
</dbReference>
<dbReference type="SMART" id="SM00115">
    <property type="entry name" value="CASc"/>
    <property type="match status" value="1"/>
</dbReference>
<name>A0ABD3WN72_SINWO</name>
<comment type="similarity">
    <text evidence="1 2">Belongs to the peptidase C14A family.</text>
</comment>
<dbReference type="InterPro" id="IPR029030">
    <property type="entry name" value="Caspase-like_dom_sf"/>
</dbReference>
<dbReference type="InterPro" id="IPR001309">
    <property type="entry name" value="Pept_C14_p20"/>
</dbReference>
<dbReference type="InterPro" id="IPR033139">
    <property type="entry name" value="Caspase_cys_AS"/>
</dbReference>
<protein>
    <submittedName>
        <fullName evidence="6">Uncharacterized protein</fullName>
    </submittedName>
</protein>
<feature type="compositionally biased region" description="Basic and acidic residues" evidence="3">
    <location>
        <begin position="158"/>
        <end position="191"/>
    </location>
</feature>
<dbReference type="AlphaFoldDB" id="A0ABD3WN72"/>
<dbReference type="PROSITE" id="PS01122">
    <property type="entry name" value="CASPASE_CYS"/>
    <property type="match status" value="1"/>
</dbReference>
<dbReference type="InterPro" id="IPR015917">
    <property type="entry name" value="Pept_C14A"/>
</dbReference>
<comment type="caution">
    <text evidence="6">The sequence shown here is derived from an EMBL/GenBank/DDBJ whole genome shotgun (WGS) entry which is preliminary data.</text>
</comment>
<reference evidence="6 7" key="1">
    <citation type="submission" date="2024-11" db="EMBL/GenBank/DDBJ databases">
        <title>Chromosome-level genome assembly of the freshwater bivalve Anodonta woodiana.</title>
        <authorList>
            <person name="Chen X."/>
        </authorList>
    </citation>
    <scope>NUCLEOTIDE SEQUENCE [LARGE SCALE GENOMIC DNA]</scope>
    <source>
        <strain evidence="6">MN2024</strain>
        <tissue evidence="6">Gills</tissue>
    </source>
</reference>
<dbReference type="EMBL" id="JBJQND010000005">
    <property type="protein sequence ID" value="KAL3875435.1"/>
    <property type="molecule type" value="Genomic_DNA"/>
</dbReference>
<organism evidence="6 7">
    <name type="scientific">Sinanodonta woodiana</name>
    <name type="common">Chinese pond mussel</name>
    <name type="synonym">Anodonta woodiana</name>
    <dbReference type="NCBI Taxonomy" id="1069815"/>
    <lineage>
        <taxon>Eukaryota</taxon>
        <taxon>Metazoa</taxon>
        <taxon>Spiralia</taxon>
        <taxon>Lophotrochozoa</taxon>
        <taxon>Mollusca</taxon>
        <taxon>Bivalvia</taxon>
        <taxon>Autobranchia</taxon>
        <taxon>Heteroconchia</taxon>
        <taxon>Palaeoheterodonta</taxon>
        <taxon>Unionida</taxon>
        <taxon>Unionoidea</taxon>
        <taxon>Unionidae</taxon>
        <taxon>Unioninae</taxon>
        <taxon>Sinanodonta</taxon>
    </lineage>
</organism>
<dbReference type="InterPro" id="IPR002398">
    <property type="entry name" value="Pept_C14"/>
</dbReference>
<dbReference type="PANTHER" id="PTHR10454">
    <property type="entry name" value="CASPASE"/>
    <property type="match status" value="1"/>
</dbReference>
<dbReference type="InterPro" id="IPR002138">
    <property type="entry name" value="Pept_C14_p10"/>
</dbReference>
<feature type="region of interest" description="Disordered" evidence="3">
    <location>
        <begin position="119"/>
        <end position="216"/>
    </location>
</feature>
<gene>
    <name evidence="6" type="ORF">ACJMK2_033382</name>
</gene>
<evidence type="ECO:0000313" key="7">
    <source>
        <dbReference type="Proteomes" id="UP001634394"/>
    </source>
</evidence>
<feature type="compositionally biased region" description="Acidic residues" evidence="3">
    <location>
        <begin position="195"/>
        <end position="216"/>
    </location>
</feature>
<evidence type="ECO:0000259" key="5">
    <source>
        <dbReference type="PROSITE" id="PS50208"/>
    </source>
</evidence>
<evidence type="ECO:0000256" key="3">
    <source>
        <dbReference type="SAM" id="MobiDB-lite"/>
    </source>
</evidence>
<dbReference type="SUPFAM" id="SSF52129">
    <property type="entry name" value="Caspase-like"/>
    <property type="match status" value="1"/>
</dbReference>
<dbReference type="PRINTS" id="PR00376">
    <property type="entry name" value="IL1BCENZYME"/>
</dbReference>
<keyword evidence="7" id="KW-1185">Reference proteome</keyword>
<dbReference type="PROSITE" id="PS50207">
    <property type="entry name" value="CASPASE_P10"/>
    <property type="match status" value="1"/>
</dbReference>
<dbReference type="PANTHER" id="PTHR10454:SF232">
    <property type="entry name" value="AT03047P-RELATED"/>
    <property type="match status" value="1"/>
</dbReference>
<dbReference type="Pfam" id="PF00656">
    <property type="entry name" value="Peptidase_C14"/>
    <property type="match status" value="1"/>
</dbReference>